<dbReference type="EMBL" id="CAJPEX010004181">
    <property type="protein sequence ID" value="CAG0922842.1"/>
    <property type="molecule type" value="Genomic_DNA"/>
</dbReference>
<evidence type="ECO:0000256" key="8">
    <source>
        <dbReference type="SAM" id="SignalP"/>
    </source>
</evidence>
<keyword evidence="5" id="KW-0378">Hydrolase</keyword>
<dbReference type="AlphaFoldDB" id="A0A7R9BZ86"/>
<keyword evidence="6" id="KW-1015">Disulfide bond</keyword>
<dbReference type="InterPro" id="IPR029033">
    <property type="entry name" value="His_PPase_superfam"/>
</dbReference>
<dbReference type="PANTHER" id="PTHR11567:SF211">
    <property type="entry name" value="PROSTATIC ACID PHOSPHATASE"/>
    <property type="match status" value="1"/>
</dbReference>
<dbReference type="PANTHER" id="PTHR11567">
    <property type="entry name" value="ACID PHOSPHATASE-RELATED"/>
    <property type="match status" value="1"/>
</dbReference>
<protein>
    <recommendedName>
        <fullName evidence="3">acid phosphatase</fullName>
        <ecNumber evidence="3">3.1.3.2</ecNumber>
    </recommendedName>
</protein>
<accession>A0A7R9BZ86</accession>
<evidence type="ECO:0000256" key="3">
    <source>
        <dbReference type="ARBA" id="ARBA00012646"/>
    </source>
</evidence>
<keyword evidence="10" id="KW-1185">Reference proteome</keyword>
<name>A0A7R9BZ86_9CRUS</name>
<reference evidence="9" key="1">
    <citation type="submission" date="2020-11" db="EMBL/GenBank/DDBJ databases">
        <authorList>
            <person name="Tran Van P."/>
        </authorList>
    </citation>
    <scope>NUCLEOTIDE SEQUENCE</scope>
</reference>
<evidence type="ECO:0000256" key="4">
    <source>
        <dbReference type="ARBA" id="ARBA00022729"/>
    </source>
</evidence>
<feature type="signal peptide" evidence="8">
    <location>
        <begin position="1"/>
        <end position="23"/>
    </location>
</feature>
<dbReference type="Gene3D" id="3.40.50.1240">
    <property type="entry name" value="Phosphoglycerate mutase-like"/>
    <property type="match status" value="1"/>
</dbReference>
<dbReference type="EMBL" id="OA886218">
    <property type="protein sequence ID" value="CAD7282690.1"/>
    <property type="molecule type" value="Genomic_DNA"/>
</dbReference>
<dbReference type="SUPFAM" id="SSF53254">
    <property type="entry name" value="Phosphoglycerate mutase-like"/>
    <property type="match status" value="1"/>
</dbReference>
<dbReference type="Pfam" id="PF00328">
    <property type="entry name" value="His_Phos_2"/>
    <property type="match status" value="1"/>
</dbReference>
<evidence type="ECO:0000256" key="6">
    <source>
        <dbReference type="ARBA" id="ARBA00023157"/>
    </source>
</evidence>
<evidence type="ECO:0000313" key="9">
    <source>
        <dbReference type="EMBL" id="CAD7282690.1"/>
    </source>
</evidence>
<dbReference type="Proteomes" id="UP000678499">
    <property type="component" value="Unassembled WGS sequence"/>
</dbReference>
<comment type="catalytic activity">
    <reaction evidence="1">
        <text>a phosphate monoester + H2O = an alcohol + phosphate</text>
        <dbReference type="Rhea" id="RHEA:15017"/>
        <dbReference type="ChEBI" id="CHEBI:15377"/>
        <dbReference type="ChEBI" id="CHEBI:30879"/>
        <dbReference type="ChEBI" id="CHEBI:43474"/>
        <dbReference type="ChEBI" id="CHEBI:67140"/>
        <dbReference type="EC" id="3.1.3.2"/>
    </reaction>
</comment>
<dbReference type="GO" id="GO:0003993">
    <property type="term" value="F:acid phosphatase activity"/>
    <property type="evidence" value="ECO:0007669"/>
    <property type="project" value="UniProtKB-EC"/>
</dbReference>
<evidence type="ECO:0000313" key="10">
    <source>
        <dbReference type="Proteomes" id="UP000678499"/>
    </source>
</evidence>
<dbReference type="InterPro" id="IPR000560">
    <property type="entry name" value="His_Pase_clade-2"/>
</dbReference>
<sequence>MGNGMRYHIKFLFIAFVISTISGQDVRNDGCNPDMVFTDTGSPACDANDGTLELLQVVFRHGDRTPIQFYPTDPWRHGYNWPRGLGQLTPDGKRRLVCLGNWVQTSYERFLCGGYNSTLYPVRSTNTDRTMQSAELFMMGTFPPLGGISEDMMDRVPLNLYDIKRVPCDKDTLLRRDTFCPAARTEEFRVRKNNRRLKMLAAENADAHKCILANSGLPPSMDLFQMSTLLYDLLTVERQHNMCLPEWTRSIYPKPVQHLAGIDMFMTTYSPLLTRLRVGKPDQQFLETNVQEIVIAQFELNLFKKRCAGHDSTVSGLLGAFGYSRSHFPEPAAGVFIELRKKWDGTKTPYYVKVYYKRGSLVETLKIPGCKCMCKLTDANALLKPIQLTEKMLKSECEECGDDAECLKAKESQK</sequence>
<evidence type="ECO:0000256" key="1">
    <source>
        <dbReference type="ARBA" id="ARBA00000032"/>
    </source>
</evidence>
<organism evidence="9">
    <name type="scientific">Notodromas monacha</name>
    <dbReference type="NCBI Taxonomy" id="399045"/>
    <lineage>
        <taxon>Eukaryota</taxon>
        <taxon>Metazoa</taxon>
        <taxon>Ecdysozoa</taxon>
        <taxon>Arthropoda</taxon>
        <taxon>Crustacea</taxon>
        <taxon>Oligostraca</taxon>
        <taxon>Ostracoda</taxon>
        <taxon>Podocopa</taxon>
        <taxon>Podocopida</taxon>
        <taxon>Cypridocopina</taxon>
        <taxon>Cypridoidea</taxon>
        <taxon>Cyprididae</taxon>
        <taxon>Notodromas</taxon>
    </lineage>
</organism>
<feature type="chain" id="PRO_5036210369" description="acid phosphatase" evidence="8">
    <location>
        <begin position="24"/>
        <end position="414"/>
    </location>
</feature>
<keyword evidence="4 8" id="KW-0732">Signal</keyword>
<evidence type="ECO:0000256" key="7">
    <source>
        <dbReference type="ARBA" id="ARBA00023180"/>
    </source>
</evidence>
<evidence type="ECO:0000256" key="2">
    <source>
        <dbReference type="ARBA" id="ARBA00005375"/>
    </source>
</evidence>
<dbReference type="EC" id="3.1.3.2" evidence="3"/>
<proteinExistence type="inferred from homology"/>
<comment type="similarity">
    <text evidence="2">Belongs to the histidine acid phosphatase family.</text>
</comment>
<dbReference type="InterPro" id="IPR033379">
    <property type="entry name" value="Acid_Pase_AS"/>
</dbReference>
<keyword evidence="7" id="KW-0325">Glycoprotein</keyword>
<evidence type="ECO:0000256" key="5">
    <source>
        <dbReference type="ARBA" id="ARBA00022801"/>
    </source>
</evidence>
<dbReference type="InterPro" id="IPR050645">
    <property type="entry name" value="Histidine_acid_phosphatase"/>
</dbReference>
<gene>
    <name evidence="9" type="ORF">NMOB1V02_LOCUS10311</name>
</gene>
<dbReference type="OrthoDB" id="10257284at2759"/>
<dbReference type="CDD" id="cd07061">
    <property type="entry name" value="HP_HAP_like"/>
    <property type="match status" value="1"/>
</dbReference>
<dbReference type="PROSITE" id="PS00616">
    <property type="entry name" value="HIS_ACID_PHOSPHAT_1"/>
    <property type="match status" value="1"/>
</dbReference>